<organism evidence="2">
    <name type="scientific">Psilocybe cubensis</name>
    <name type="common">Psychedelic mushroom</name>
    <name type="synonym">Stropharia cubensis</name>
    <dbReference type="NCBI Taxonomy" id="181762"/>
    <lineage>
        <taxon>Eukaryota</taxon>
        <taxon>Fungi</taxon>
        <taxon>Dikarya</taxon>
        <taxon>Basidiomycota</taxon>
        <taxon>Agaricomycotina</taxon>
        <taxon>Agaricomycetes</taxon>
        <taxon>Agaricomycetidae</taxon>
        <taxon>Agaricales</taxon>
        <taxon>Agaricineae</taxon>
        <taxon>Strophariaceae</taxon>
        <taxon>Psilocybe</taxon>
    </lineage>
</organism>
<proteinExistence type="predicted"/>
<evidence type="ECO:0000313" key="2">
    <source>
        <dbReference type="EMBL" id="KAG5168456.1"/>
    </source>
</evidence>
<protein>
    <submittedName>
        <fullName evidence="2">Uncharacterized protein</fullName>
    </submittedName>
</protein>
<sequence>MSNSNHTLTPTHRSGTYTKKYRISPARTTAYTTTLFSADMSFADVSGWAADEVVRRGVGIGELVMGMRV</sequence>
<reference evidence="2" key="1">
    <citation type="submission" date="2021-02" db="EMBL/GenBank/DDBJ databases">
        <title>Psilocybe cubensis genome.</title>
        <authorList>
            <person name="Mckernan K.J."/>
            <person name="Crawford S."/>
            <person name="Trippe A."/>
            <person name="Kane L.T."/>
            <person name="Mclaughlin S."/>
        </authorList>
    </citation>
    <scope>NUCLEOTIDE SEQUENCE [LARGE SCALE GENOMIC DNA]</scope>
    <source>
        <strain evidence="2">MGC-MH-2018</strain>
    </source>
</reference>
<gene>
    <name evidence="2" type="ORF">JR316_007056</name>
</gene>
<dbReference type="EMBL" id="JAFIQS010000006">
    <property type="protein sequence ID" value="KAG5168456.1"/>
    <property type="molecule type" value="Genomic_DNA"/>
</dbReference>
<name>A0A8H8CK55_PSICU</name>
<comment type="caution">
    <text evidence="2">The sequence shown here is derived from an EMBL/GenBank/DDBJ whole genome shotgun (WGS) entry which is preliminary data.</text>
</comment>
<feature type="region of interest" description="Disordered" evidence="1">
    <location>
        <begin position="1"/>
        <end position="20"/>
    </location>
</feature>
<dbReference type="AlphaFoldDB" id="A0A8H8CK55"/>
<accession>A0A8H8CK55</accession>
<evidence type="ECO:0000256" key="1">
    <source>
        <dbReference type="SAM" id="MobiDB-lite"/>
    </source>
</evidence>
<feature type="compositionally biased region" description="Polar residues" evidence="1">
    <location>
        <begin position="1"/>
        <end position="17"/>
    </location>
</feature>